<evidence type="ECO:0000256" key="2">
    <source>
        <dbReference type="PIRSR" id="PIRSR605493-1"/>
    </source>
</evidence>
<dbReference type="PANTHER" id="PTHR33254:SF29">
    <property type="entry name" value="REGULATOR OF RIBONUCLEASE ACTIVITY A"/>
    <property type="match status" value="1"/>
</dbReference>
<comment type="subunit">
    <text evidence="1">Homotrimer. Binds to both RNA-binding sites in the C-terminal region of Rne and to RhlB.</text>
</comment>
<dbReference type="InterPro" id="IPR014339">
    <property type="entry name" value="RraA_gpbac"/>
</dbReference>
<comment type="caution">
    <text evidence="3">The sequence shown here is derived from an EMBL/GenBank/DDBJ whole genome shotgun (WGS) entry which is preliminary data.</text>
</comment>
<dbReference type="InterPro" id="IPR036704">
    <property type="entry name" value="RraA/RraA-like_sf"/>
</dbReference>
<dbReference type="InterPro" id="IPR010203">
    <property type="entry name" value="RraA"/>
</dbReference>
<reference evidence="3" key="1">
    <citation type="submission" date="2021-03" db="EMBL/GenBank/DDBJ databases">
        <title>Plesiomonas shigelloides zfcc0051, isolated from zebrafish feces.</title>
        <authorList>
            <person name="Vanderhoek Z."/>
            <person name="Gaulke C."/>
        </authorList>
    </citation>
    <scope>NUCLEOTIDE SEQUENCE</scope>
    <source>
        <strain evidence="3">Zfcc0051</strain>
    </source>
</reference>
<dbReference type="HAMAP" id="MF_00471">
    <property type="entry name" value="RraA"/>
    <property type="match status" value="1"/>
</dbReference>
<dbReference type="AlphaFoldDB" id="A0A1A9B1N1"/>
<dbReference type="Gene3D" id="3.50.30.40">
    <property type="entry name" value="Ribonuclease E inhibitor RraA/RraA-like"/>
    <property type="match status" value="1"/>
</dbReference>
<dbReference type="NCBIfam" id="TIGR02998">
    <property type="entry name" value="RraA_entero"/>
    <property type="match status" value="1"/>
</dbReference>
<name>A0A1A9B1N1_PLESH</name>
<evidence type="ECO:0000256" key="1">
    <source>
        <dbReference type="HAMAP-Rule" id="MF_00471"/>
    </source>
</evidence>
<dbReference type="SUPFAM" id="SSF89562">
    <property type="entry name" value="RraA-like"/>
    <property type="match status" value="1"/>
</dbReference>
<dbReference type="GO" id="GO:0019899">
    <property type="term" value="F:enzyme binding"/>
    <property type="evidence" value="ECO:0007669"/>
    <property type="project" value="UniProtKB-UniRule"/>
</dbReference>
<comment type="function">
    <text evidence="1">Globally modulates RNA abundance by binding to RNase E (Rne) and regulating its endonucleolytic activity. Can modulate Rne action in a substrate-dependent manner by altering the composition of the degradosome. Modulates RNA-binding and helicase activities of the degradosome.</text>
</comment>
<organism evidence="3 4">
    <name type="scientific">Plesiomonas shigelloides</name>
    <name type="common">Aeromonas shigelloides</name>
    <dbReference type="NCBI Taxonomy" id="703"/>
    <lineage>
        <taxon>Bacteria</taxon>
        <taxon>Pseudomonadati</taxon>
        <taxon>Pseudomonadota</taxon>
        <taxon>Gammaproteobacteria</taxon>
        <taxon>Enterobacterales</taxon>
        <taxon>Enterobacteriaceae</taxon>
        <taxon>Plesiomonas</taxon>
    </lineage>
</organism>
<dbReference type="GeneID" id="69704616"/>
<feature type="binding site" evidence="2">
    <location>
        <position position="97"/>
    </location>
    <ligand>
        <name>substrate</name>
    </ligand>
</feature>
<dbReference type="RefSeq" id="WP_010864872.1">
    <property type="nucleotide sequence ID" value="NZ_CP027852.1"/>
</dbReference>
<dbReference type="NCBIfam" id="TIGR01935">
    <property type="entry name" value="NOT-MenG"/>
    <property type="match status" value="1"/>
</dbReference>
<dbReference type="GO" id="GO:0051252">
    <property type="term" value="P:regulation of RNA metabolic process"/>
    <property type="evidence" value="ECO:0007669"/>
    <property type="project" value="InterPro"/>
</dbReference>
<evidence type="ECO:0000313" key="4">
    <source>
        <dbReference type="Proteomes" id="UP000664658"/>
    </source>
</evidence>
<dbReference type="CDD" id="cd16841">
    <property type="entry name" value="RraA_family"/>
    <property type="match status" value="1"/>
</dbReference>
<dbReference type="Pfam" id="PF03737">
    <property type="entry name" value="RraA-like"/>
    <property type="match status" value="1"/>
</dbReference>
<dbReference type="NCBIfam" id="NF006875">
    <property type="entry name" value="PRK09372.1"/>
    <property type="match status" value="1"/>
</dbReference>
<protein>
    <recommendedName>
        <fullName evidence="1">Regulator of ribonuclease activity A</fullName>
    </recommendedName>
</protein>
<dbReference type="Proteomes" id="UP000664658">
    <property type="component" value="Unassembled WGS sequence"/>
</dbReference>
<comment type="subcellular location">
    <subcellularLocation>
        <location evidence="1">Cytoplasm</location>
    </subcellularLocation>
</comment>
<sequence length="161" mass="17384">MKYDTSELCDIYLDQVDVVEPMFSSFGGRSSFGGKITTIKCFEDNALLRDVVEENGLGRVLLIDGGGSLRRALLDGELARRAAENEWEGMIIYGAVRQVDELEECDIGIQALASIPVGADSNGHGETDVPVNFGGVTFLPEDHVYADSTGIILSPEALDLE</sequence>
<proteinExistence type="inferred from homology"/>
<dbReference type="GO" id="GO:0060698">
    <property type="term" value="F:endoribonuclease inhibitor activity"/>
    <property type="evidence" value="ECO:0007669"/>
    <property type="project" value="UniProtKB-UniRule"/>
</dbReference>
<dbReference type="GO" id="GO:0005737">
    <property type="term" value="C:cytoplasm"/>
    <property type="evidence" value="ECO:0007669"/>
    <property type="project" value="UniProtKB-SubCell"/>
</dbReference>
<dbReference type="PANTHER" id="PTHR33254">
    <property type="entry name" value="4-HYDROXY-4-METHYL-2-OXOGLUTARATE ALDOLASE 3-RELATED"/>
    <property type="match status" value="1"/>
</dbReference>
<evidence type="ECO:0000313" key="3">
    <source>
        <dbReference type="EMBL" id="MBO1108465.1"/>
    </source>
</evidence>
<accession>A0A1A9B1N1</accession>
<dbReference type="EMBL" id="JAFNAA010000009">
    <property type="protein sequence ID" value="MBO1108465.1"/>
    <property type="molecule type" value="Genomic_DNA"/>
</dbReference>
<comment type="similarity">
    <text evidence="1">Belongs to the RraA family.</text>
</comment>
<dbReference type="InterPro" id="IPR005493">
    <property type="entry name" value="RraA/RraA-like"/>
</dbReference>
<dbReference type="KEGG" id="pshi:SAMEA2665130_2855"/>
<keyword evidence="1" id="KW-0963">Cytoplasm</keyword>
<gene>
    <name evidence="1 3" type="primary">rraA</name>
    <name evidence="3" type="ORF">J2R62_09550</name>
</gene>